<protein>
    <submittedName>
        <fullName evidence="1">Uncharacterized protein</fullName>
    </submittedName>
</protein>
<proteinExistence type="predicted"/>
<organism evidence="1 2">
    <name type="scientific">Aliarcobacter butzleri L348</name>
    <dbReference type="NCBI Taxonomy" id="1447256"/>
    <lineage>
        <taxon>Bacteria</taxon>
        <taxon>Pseudomonadati</taxon>
        <taxon>Campylobacterota</taxon>
        <taxon>Epsilonproteobacteria</taxon>
        <taxon>Campylobacterales</taxon>
        <taxon>Arcobacteraceae</taxon>
        <taxon>Aliarcobacter</taxon>
    </lineage>
</organism>
<evidence type="ECO:0000313" key="2">
    <source>
        <dbReference type="Proteomes" id="UP000035514"/>
    </source>
</evidence>
<reference evidence="1 2" key="1">
    <citation type="submission" date="2014-01" db="EMBL/GenBank/DDBJ databases">
        <title>Development of a Comparative Genomic Fingerprinting Assay for High Resolution Genotyping of Arcobacter butzleri.</title>
        <authorList>
            <person name="Webb A.L."/>
            <person name="Inglis G.D."/>
            <person name="Kruczkiewicz P."/>
            <person name="Selinger L.B."/>
            <person name="Taboada E.N."/>
        </authorList>
    </citation>
    <scope>NUCLEOTIDE SEQUENCE [LARGE SCALE GENOMIC DNA]</scope>
    <source>
        <strain evidence="1 2">L348</strain>
    </source>
</reference>
<evidence type="ECO:0000313" key="1">
    <source>
        <dbReference type="EMBL" id="KLD96889.1"/>
    </source>
</evidence>
<sequence length="204" mass="24559">MKQKTIKSEVFEINTSSLSKTQKNIYNEIYQKYRLSEIYEFLKLIYKYKVNFSDIFMKDLFTILIKMDEYTSKVESVYYYTYFPKNDDCSLIEAVYPLNCAICRIMEAIILKKSALTEFELEKIIFASLIIFLDKSFYYSRFQYPSKLNKYIEDESINYVNAINSKNDSFEFLWNLIETELKNEAEILHNNRRLFRVLNNKKSL</sequence>
<dbReference type="Proteomes" id="UP000035514">
    <property type="component" value="Unassembled WGS sequence"/>
</dbReference>
<gene>
    <name evidence="1" type="ORF">AA20_11395</name>
</gene>
<dbReference type="RefSeq" id="WP_046997305.1">
    <property type="nucleotide sequence ID" value="NZ_JAIQ01000163.1"/>
</dbReference>
<accession>A0A0G9JTG6</accession>
<comment type="caution">
    <text evidence="1">The sequence shown here is derived from an EMBL/GenBank/DDBJ whole genome shotgun (WGS) entry which is preliminary data.</text>
</comment>
<dbReference type="AlphaFoldDB" id="A0A0G9JTG6"/>
<name>A0A0G9JTG6_9BACT</name>
<dbReference type="PATRIC" id="fig|1447256.3.peg.2234"/>
<dbReference type="EMBL" id="JAIQ01000163">
    <property type="protein sequence ID" value="KLD96889.1"/>
    <property type="molecule type" value="Genomic_DNA"/>
</dbReference>